<dbReference type="Proteomes" id="UP000199138">
    <property type="component" value="Unassembled WGS sequence"/>
</dbReference>
<evidence type="ECO:0000313" key="2">
    <source>
        <dbReference type="Proteomes" id="UP000199138"/>
    </source>
</evidence>
<keyword evidence="2" id="KW-1185">Reference proteome</keyword>
<dbReference type="EMBL" id="FPBK01000006">
    <property type="protein sequence ID" value="SFU52260.1"/>
    <property type="molecule type" value="Genomic_DNA"/>
</dbReference>
<reference evidence="1 2" key="1">
    <citation type="submission" date="2016-10" db="EMBL/GenBank/DDBJ databases">
        <authorList>
            <person name="de Groot N.N."/>
        </authorList>
    </citation>
    <scope>NUCLEOTIDE SEQUENCE [LARGE SCALE GENOMIC DNA]</scope>
    <source>
        <strain evidence="1 2">CGMCC 1.12333</strain>
    </source>
</reference>
<sequence length="158" mass="18178">MKSLSNISKNELTNFIKLNKDFKLVNKGETTFISINKTVNTDDVILLLEKLRKEKFEITFHDTLHPTISDPGAYFSYSTEKSENENIWSMTYGNHGWSGGIYHINQKTLAKQITNLIHKTPMSEIQITDVCFLSDYPIKDAESSTKKDSEIFQIHNKN</sequence>
<proteinExistence type="predicted"/>
<dbReference type="STRING" id="1224947.SAMN05216480_1062"/>
<dbReference type="RefSeq" id="WP_143106386.1">
    <property type="nucleotide sequence ID" value="NZ_FPBK01000006.1"/>
</dbReference>
<dbReference type="OrthoDB" id="9991042at2"/>
<gene>
    <name evidence="1" type="ORF">SAMN05216480_1062</name>
</gene>
<protein>
    <submittedName>
        <fullName evidence="1">Uncharacterized protein</fullName>
    </submittedName>
</protein>
<evidence type="ECO:0000313" key="1">
    <source>
        <dbReference type="EMBL" id="SFU52260.1"/>
    </source>
</evidence>
<accession>A0A1I7GUZ1</accession>
<organism evidence="1 2">
    <name type="scientific">Pustulibacterium marinum</name>
    <dbReference type="NCBI Taxonomy" id="1224947"/>
    <lineage>
        <taxon>Bacteria</taxon>
        <taxon>Pseudomonadati</taxon>
        <taxon>Bacteroidota</taxon>
        <taxon>Flavobacteriia</taxon>
        <taxon>Flavobacteriales</taxon>
        <taxon>Flavobacteriaceae</taxon>
        <taxon>Pustulibacterium</taxon>
    </lineage>
</organism>
<name>A0A1I7GUZ1_9FLAO</name>
<dbReference type="AlphaFoldDB" id="A0A1I7GUZ1"/>